<dbReference type="InterPro" id="IPR011041">
    <property type="entry name" value="Quinoprot_gluc/sorb_DH_b-prop"/>
</dbReference>
<dbReference type="SUPFAM" id="SSF48431">
    <property type="entry name" value="Lipovitellin-phosvitin complex, superhelical domain"/>
    <property type="match status" value="1"/>
</dbReference>
<dbReference type="SUPFAM" id="SSF50952">
    <property type="entry name" value="Soluble quinoprotein glucose dehydrogenase"/>
    <property type="match status" value="1"/>
</dbReference>
<evidence type="ECO:0000256" key="4">
    <source>
        <dbReference type="PROSITE-ProRule" id="PRU00433"/>
    </source>
</evidence>
<dbReference type="AlphaFoldDB" id="A0A7C4QPU9"/>
<dbReference type="Gene3D" id="1.10.760.10">
    <property type="entry name" value="Cytochrome c-like domain"/>
    <property type="match status" value="1"/>
</dbReference>
<dbReference type="InterPro" id="IPR038637">
    <property type="entry name" value="NPCBM_sf"/>
</dbReference>
<organism evidence="7">
    <name type="scientific">Schlesneria paludicola</name>
    <dbReference type="NCBI Taxonomy" id="360056"/>
    <lineage>
        <taxon>Bacteria</taxon>
        <taxon>Pseudomonadati</taxon>
        <taxon>Planctomycetota</taxon>
        <taxon>Planctomycetia</taxon>
        <taxon>Planctomycetales</taxon>
        <taxon>Planctomycetaceae</taxon>
        <taxon>Schlesneria</taxon>
    </lineage>
</organism>
<dbReference type="InterPro" id="IPR016024">
    <property type="entry name" value="ARM-type_fold"/>
</dbReference>
<dbReference type="Gene3D" id="2.60.120.1060">
    <property type="entry name" value="NPCBM/NEW2 domain"/>
    <property type="match status" value="2"/>
</dbReference>
<evidence type="ECO:0000256" key="2">
    <source>
        <dbReference type="ARBA" id="ARBA00022723"/>
    </source>
</evidence>
<evidence type="ECO:0000256" key="3">
    <source>
        <dbReference type="ARBA" id="ARBA00023004"/>
    </source>
</evidence>
<evidence type="ECO:0000256" key="5">
    <source>
        <dbReference type="SAM" id="SignalP"/>
    </source>
</evidence>
<dbReference type="SUPFAM" id="SSF46626">
    <property type="entry name" value="Cytochrome c"/>
    <property type="match status" value="1"/>
</dbReference>
<keyword evidence="2 4" id="KW-0479">Metal-binding</keyword>
<dbReference type="PROSITE" id="PS51007">
    <property type="entry name" value="CYTC"/>
    <property type="match status" value="1"/>
</dbReference>
<dbReference type="InterPro" id="IPR011989">
    <property type="entry name" value="ARM-like"/>
</dbReference>
<dbReference type="InterPro" id="IPR013428">
    <property type="entry name" value="Membrane-bound_put_N"/>
</dbReference>
<accession>A0A7C4QPU9</accession>
<dbReference type="PANTHER" id="PTHR33546:SF1">
    <property type="entry name" value="LARGE, MULTIFUNCTIONAL SECRETED PROTEIN"/>
    <property type="match status" value="1"/>
</dbReference>
<dbReference type="InterPro" id="IPR008979">
    <property type="entry name" value="Galactose-bd-like_sf"/>
</dbReference>
<feature type="chain" id="PRO_5028166981" evidence="5">
    <location>
        <begin position="22"/>
        <end position="1179"/>
    </location>
</feature>
<dbReference type="InterPro" id="IPR011042">
    <property type="entry name" value="6-blade_b-propeller_TolB-like"/>
</dbReference>
<dbReference type="Gene3D" id="1.25.10.20">
    <property type="entry name" value="Vitellinogen, superhelical"/>
    <property type="match status" value="1"/>
</dbReference>
<dbReference type="PANTHER" id="PTHR33546">
    <property type="entry name" value="LARGE, MULTIFUNCTIONAL SECRETED PROTEIN-RELATED"/>
    <property type="match status" value="1"/>
</dbReference>
<dbReference type="Pfam" id="PF00034">
    <property type="entry name" value="Cytochrom_C"/>
    <property type="match status" value="1"/>
</dbReference>
<dbReference type="NCBIfam" id="TIGR02604">
    <property type="entry name" value="Piru_Ver_Nterm"/>
    <property type="match status" value="1"/>
</dbReference>
<dbReference type="Pfam" id="PF23500">
    <property type="entry name" value="DUF7133"/>
    <property type="match status" value="1"/>
</dbReference>
<dbReference type="InterPro" id="IPR011030">
    <property type="entry name" value="Lipovitellin_superhlx_dom"/>
</dbReference>
<dbReference type="InterPro" id="IPR009056">
    <property type="entry name" value="Cyt_c-like_dom"/>
</dbReference>
<keyword evidence="3 4" id="KW-0408">Iron</keyword>
<reference evidence="7" key="1">
    <citation type="journal article" date="2020" name="mSystems">
        <title>Genome- and Community-Level Interaction Insights into Carbon Utilization and Element Cycling Functions of Hydrothermarchaeota in Hydrothermal Sediment.</title>
        <authorList>
            <person name="Zhou Z."/>
            <person name="Liu Y."/>
            <person name="Xu W."/>
            <person name="Pan J."/>
            <person name="Luo Z.H."/>
            <person name="Li M."/>
        </authorList>
    </citation>
    <scope>NUCLEOTIDE SEQUENCE [LARGE SCALE GENOMIC DNA]</scope>
    <source>
        <strain evidence="7">SpSt-508</strain>
    </source>
</reference>
<protein>
    <submittedName>
        <fullName evidence="7">C-type cytochrome</fullName>
    </submittedName>
</protein>
<evidence type="ECO:0000259" key="6">
    <source>
        <dbReference type="PROSITE" id="PS51007"/>
    </source>
</evidence>
<feature type="signal peptide" evidence="5">
    <location>
        <begin position="1"/>
        <end position="21"/>
    </location>
</feature>
<dbReference type="GO" id="GO:0020037">
    <property type="term" value="F:heme binding"/>
    <property type="evidence" value="ECO:0007669"/>
    <property type="project" value="InterPro"/>
</dbReference>
<evidence type="ECO:0000256" key="1">
    <source>
        <dbReference type="ARBA" id="ARBA00022617"/>
    </source>
</evidence>
<dbReference type="InterPro" id="IPR055557">
    <property type="entry name" value="DUF7133"/>
</dbReference>
<dbReference type="NCBIfam" id="TIGR02603">
    <property type="entry name" value="CxxCH_TIGR02603"/>
    <property type="match status" value="1"/>
</dbReference>
<dbReference type="EMBL" id="DSVQ01000016">
    <property type="protein sequence ID" value="HGT40240.1"/>
    <property type="molecule type" value="Genomic_DNA"/>
</dbReference>
<dbReference type="InterPro" id="IPR036909">
    <property type="entry name" value="Cyt_c-like_dom_sf"/>
</dbReference>
<dbReference type="Gene3D" id="2.120.10.30">
    <property type="entry name" value="TolB, C-terminal domain"/>
    <property type="match status" value="1"/>
</dbReference>
<dbReference type="Pfam" id="PF08305">
    <property type="entry name" value="NPCBM"/>
    <property type="match status" value="2"/>
</dbReference>
<dbReference type="SUPFAM" id="SSF48371">
    <property type="entry name" value="ARM repeat"/>
    <property type="match status" value="1"/>
</dbReference>
<comment type="caution">
    <text evidence="7">The sequence shown here is derived from an EMBL/GenBank/DDBJ whole genome shotgun (WGS) entry which is preliminary data.</text>
</comment>
<feature type="domain" description="Cytochrome c" evidence="6">
    <location>
        <begin position="1041"/>
        <end position="1177"/>
    </location>
</feature>
<dbReference type="SUPFAM" id="SSF49785">
    <property type="entry name" value="Galactose-binding domain-like"/>
    <property type="match status" value="2"/>
</dbReference>
<gene>
    <name evidence="7" type="ORF">ENS64_13410</name>
</gene>
<name>A0A7C4QPU9_9PLAN</name>
<dbReference type="InterPro" id="IPR013222">
    <property type="entry name" value="Glyco_hyd_98_carb-bd"/>
</dbReference>
<keyword evidence="5" id="KW-0732">Signal</keyword>
<dbReference type="GO" id="GO:0046872">
    <property type="term" value="F:metal ion binding"/>
    <property type="evidence" value="ECO:0007669"/>
    <property type="project" value="UniProtKB-KW"/>
</dbReference>
<proteinExistence type="predicted"/>
<evidence type="ECO:0000313" key="7">
    <source>
        <dbReference type="EMBL" id="HGT40240.1"/>
    </source>
</evidence>
<dbReference type="GO" id="GO:0009055">
    <property type="term" value="F:electron transfer activity"/>
    <property type="evidence" value="ECO:0007669"/>
    <property type="project" value="InterPro"/>
</dbReference>
<dbReference type="SMART" id="SM00776">
    <property type="entry name" value="NPCBM"/>
    <property type="match status" value="1"/>
</dbReference>
<keyword evidence="1 4" id="KW-0349">Heme</keyword>
<dbReference type="InterPro" id="IPR013427">
    <property type="entry name" value="Haem-bd_dom_put"/>
</dbReference>
<dbReference type="Gene3D" id="1.25.10.10">
    <property type="entry name" value="Leucine-rich Repeat Variant"/>
    <property type="match status" value="1"/>
</dbReference>
<sequence length="1179" mass="128930">MVRWCLSTVVCLVSSAGLSWAAPPQPVFDSRLVTPQTPGHWVAIDVDITGAKELYLVVRDGGDGFGCDWADWAEPKLLGPQGEQKLTELKWKSATTGFGAVHVNANCEGRPLKIGGRDVAYGIGTHAPSVIAYDLPPGFQRFQAKAGLDHGGTNQGCGSTVQFLVYTQPPPAKIAEPSPGPGEASHDLKDALAGLDVADGLEATLFAGEPTLLSPSNIDVDHLGRVWVCEVVNYRRFANKERHDRPEGDRILVLEDTDGDGTCDRSTVFYQGRDIDSAHGVCVLGERVIISCGDSVFSLYDRDGDLKADPGSKEFLFTGISGVQHDHGIHAVVFGPDGRLYFNFGNSGKQLKDRHGQPIVDKAGNEINDSRRPYQEGMVFRCNPDGTAVETLGWNFRNNWEVCVDSFGTMWQSDNDDDGNRGVRINYVMEFGNYGYKDELTGAGWQTPRTNLEPDIPSRHWHQNDPGVVPNLLQTGAGSPTGICVYEGDLLPEVFRDQIIHCDAGPNVVRCYPVKASGAGYTADMVNILEGTRDKWFRPSDVCVAPDGSLIIADWYDPGVGGHRQGDVDRGRIFRVAPPGKKYVAPKVDLSTAEGALAALKSPNHATRYLGWRALNELGEKAEPLLAQTFRDEPNPRFRARALWLLSRLPSKGLQYVAEGLKDRSVDVRCTAIRAARQHGPDTVLTKLTLPRPADTPARLRREILLALRECSDTPEKFALWAAIAHTYDGQDRWMLEALGIGAGKSWDKCLEFLHGSEAGGDASWSLGSKKHRDIIWRSRARQTPALLVRILSDPQVPSDELPRYFRAFDFLSGPEKDAAIQTLAFTELSRDESRQSFLTAEAVQRLHAFDLSQQPEKRAALDRVLDRWRGTPAFVTLVDRFNLQERYPQVVAILEEQPDTSLAVDAVKLLLAKDSGGLLPKALKQGDALKAAAVARALGNAADNRTTPLLAPLVADERAPLVVRQEAVKALGKSKAGARHLLDRVKQRQLAEELQQAAAFALQSSPFADFQAEVAALFPLPPARNEQPLPPLSQLLKAKGRVDQGKVVFNTVGKCNTCHVVNGEGKEVGPNLSEIGSKLSREALFESILFPSAGISHNYETWTAVTDGGNVVTGIKVSETGSEIVLRGPDAITRTIKKADLEELKKQPTSLMPADLQKTMTAEELIDVIEYVQTLRKK</sequence>